<dbReference type="OrthoDB" id="9800435at2"/>
<reference evidence="2 3" key="1">
    <citation type="submission" date="2019-07" db="EMBL/GenBank/DDBJ databases">
        <title>Tepidimonas alkaliphilus YIM 72238 draft genome.</title>
        <authorList>
            <person name="Da Costa M.S."/>
            <person name="Froufe H.J.C."/>
            <person name="Egas C."/>
            <person name="Albuquerque L."/>
        </authorList>
    </citation>
    <scope>NUCLEOTIDE SEQUENCE [LARGE SCALE GENOMIC DNA]</scope>
    <source>
        <strain evidence="2 3">YIM 72238</strain>
    </source>
</reference>
<proteinExistence type="predicted"/>
<keyword evidence="2" id="KW-0031">Aminopeptidase</keyword>
<dbReference type="Gene3D" id="3.40.50.1820">
    <property type="entry name" value="alpha/beta hydrolase"/>
    <property type="match status" value="1"/>
</dbReference>
<accession>A0A554W838</accession>
<dbReference type="InterPro" id="IPR029058">
    <property type="entry name" value="AB_hydrolase_fold"/>
</dbReference>
<dbReference type="PANTHER" id="PTHR42103">
    <property type="entry name" value="ALPHA/BETA-HYDROLASES SUPERFAMILY PROTEIN"/>
    <property type="match status" value="1"/>
</dbReference>
<dbReference type="InterPro" id="IPR022742">
    <property type="entry name" value="Hydrolase_4"/>
</dbReference>
<keyword evidence="2" id="KW-0645">Protease</keyword>
<gene>
    <name evidence="2" type="ORF">Talka_01458</name>
</gene>
<protein>
    <submittedName>
        <fullName evidence="2">Serine aminopeptidase, S33</fullName>
    </submittedName>
</protein>
<evidence type="ECO:0000313" key="3">
    <source>
        <dbReference type="Proteomes" id="UP000315736"/>
    </source>
</evidence>
<comment type="caution">
    <text evidence="2">The sequence shown here is derived from an EMBL/GenBank/DDBJ whole genome shotgun (WGS) entry which is preliminary data.</text>
</comment>
<dbReference type="AlphaFoldDB" id="A0A554W838"/>
<dbReference type="RefSeq" id="WP_143890466.1">
    <property type="nucleotide sequence ID" value="NZ_VJNB01000006.1"/>
</dbReference>
<dbReference type="PANTHER" id="PTHR42103:SF2">
    <property type="entry name" value="AB HYDROLASE-1 DOMAIN-CONTAINING PROTEIN"/>
    <property type="match status" value="1"/>
</dbReference>
<dbReference type="GO" id="GO:0004177">
    <property type="term" value="F:aminopeptidase activity"/>
    <property type="evidence" value="ECO:0007669"/>
    <property type="project" value="UniProtKB-KW"/>
</dbReference>
<sequence length="211" mass="22450">MNGSTQRLTLAGPAGALELALDHPAVPERGVAVIAHPHPLYGGTLHNKVVQTLARACVLEGWRAVRFHFRGVGASEGAFDHGIGEVDDMLAVVQAQALGRPCVLAGFSFGGYVAAQVALRGQPMPDLRGLLLVAPAASRFAMPALPPELVERTALIHGERDDVVPLQAVLDWARPLGLPLTLIPDGEHFFHGRLPLLKRLARQHLRAIGGP</sequence>
<feature type="domain" description="Serine aminopeptidase S33" evidence="1">
    <location>
        <begin position="42"/>
        <end position="138"/>
    </location>
</feature>
<keyword evidence="3" id="KW-1185">Reference proteome</keyword>
<organism evidence="2 3">
    <name type="scientific">Tepidimonas alkaliphilus</name>
    <dbReference type="NCBI Taxonomy" id="2588942"/>
    <lineage>
        <taxon>Bacteria</taxon>
        <taxon>Pseudomonadati</taxon>
        <taxon>Pseudomonadota</taxon>
        <taxon>Betaproteobacteria</taxon>
        <taxon>Burkholderiales</taxon>
        <taxon>Tepidimonas</taxon>
    </lineage>
</organism>
<evidence type="ECO:0000259" key="1">
    <source>
        <dbReference type="Pfam" id="PF12146"/>
    </source>
</evidence>
<evidence type="ECO:0000313" key="2">
    <source>
        <dbReference type="EMBL" id="TSE19738.1"/>
    </source>
</evidence>
<dbReference type="Pfam" id="PF12146">
    <property type="entry name" value="Hydrolase_4"/>
    <property type="match status" value="1"/>
</dbReference>
<dbReference type="EMBL" id="VJNB01000006">
    <property type="protein sequence ID" value="TSE19738.1"/>
    <property type="molecule type" value="Genomic_DNA"/>
</dbReference>
<dbReference type="Proteomes" id="UP000315736">
    <property type="component" value="Unassembled WGS sequence"/>
</dbReference>
<dbReference type="SUPFAM" id="SSF53474">
    <property type="entry name" value="alpha/beta-Hydrolases"/>
    <property type="match status" value="1"/>
</dbReference>
<keyword evidence="2" id="KW-0378">Hydrolase</keyword>
<name>A0A554W838_9BURK</name>